<comment type="caution">
    <text evidence="1">The sequence shown here is derived from an EMBL/GenBank/DDBJ whole genome shotgun (WGS) entry which is preliminary data.</text>
</comment>
<dbReference type="RefSeq" id="WP_039322587.1">
    <property type="nucleotide sequence ID" value="NZ_JQHM01000001.1"/>
</dbReference>
<dbReference type="Proteomes" id="UP000032874">
    <property type="component" value="Unassembled WGS sequence"/>
</dbReference>
<gene>
    <name evidence="1" type="ORF">KP22_04130</name>
</gene>
<evidence type="ECO:0000313" key="2">
    <source>
        <dbReference type="Proteomes" id="UP000032874"/>
    </source>
</evidence>
<dbReference type="EMBL" id="JQHM01000001">
    <property type="protein sequence ID" value="KFX07285.1"/>
    <property type="molecule type" value="Genomic_DNA"/>
</dbReference>
<proteinExistence type="predicted"/>
<accession>A0A093RWS1</accession>
<dbReference type="eggNOG" id="ENOG50332S5">
    <property type="taxonomic scope" value="Bacteria"/>
</dbReference>
<organism evidence="1 2">
    <name type="scientific">Pectobacterium betavasculorum</name>
    <dbReference type="NCBI Taxonomy" id="55207"/>
    <lineage>
        <taxon>Bacteria</taxon>
        <taxon>Pseudomonadati</taxon>
        <taxon>Pseudomonadota</taxon>
        <taxon>Gammaproteobacteria</taxon>
        <taxon>Enterobacterales</taxon>
        <taxon>Pectobacteriaceae</taxon>
        <taxon>Pectobacterium</taxon>
    </lineage>
</organism>
<dbReference type="STRING" id="55207.KP22_04130"/>
<protein>
    <submittedName>
        <fullName evidence="1">Uncharacterized protein</fullName>
    </submittedName>
</protein>
<sequence>MATPDDFIPIVRRYINGPLDLQIWESLIEAAITFCRESLFCRDTQEIDDVKAGEVYALTGGQAQRAVKLFQVLDYSDQQSNASAPARMLRAGKHFTVSSAGTVKFSGDYKKVVAFFASAPMRDATEIQDVLFNDWAEVLAHGALESLYLMHAQEWSDADRAKYFKQTFIEGYRRAYREALDRPGTTWVPRPVITHEFY</sequence>
<reference evidence="1 2" key="1">
    <citation type="submission" date="2014-08" db="EMBL/GenBank/DDBJ databases">
        <title>Genome sequences of NCPPB Pectobacterium isolates.</title>
        <authorList>
            <person name="Glover R.H."/>
            <person name="Sapp M."/>
            <person name="Elphinstone J."/>
        </authorList>
    </citation>
    <scope>NUCLEOTIDE SEQUENCE [LARGE SCALE GENOMIC DNA]</scope>
    <source>
        <strain evidence="1 2">NCPPB 2795</strain>
    </source>
</reference>
<dbReference type="AlphaFoldDB" id="A0A093RWS1"/>
<evidence type="ECO:0000313" key="1">
    <source>
        <dbReference type="EMBL" id="KFX07285.1"/>
    </source>
</evidence>
<name>A0A093RWS1_9GAMM</name>